<evidence type="ECO:0000256" key="2">
    <source>
        <dbReference type="ARBA" id="ARBA00022559"/>
    </source>
</evidence>
<proteinExistence type="inferred from homology"/>
<comment type="catalytic activity">
    <reaction evidence="12">
        <text>heme b + 2 H(+) = protoporphyrin IX + Fe(2+)</text>
        <dbReference type="Rhea" id="RHEA:22584"/>
        <dbReference type="ChEBI" id="CHEBI:15378"/>
        <dbReference type="ChEBI" id="CHEBI:29033"/>
        <dbReference type="ChEBI" id="CHEBI:57306"/>
        <dbReference type="ChEBI" id="CHEBI:60344"/>
        <dbReference type="EC" id="4.98.1.1"/>
    </reaction>
    <physiologicalReaction direction="left-to-right" evidence="12">
        <dbReference type="Rhea" id="RHEA:22585"/>
    </physiologicalReaction>
</comment>
<dbReference type="PROSITE" id="PS51404">
    <property type="entry name" value="DYP_PEROXIDASE"/>
    <property type="match status" value="1"/>
</dbReference>
<dbReference type="SUPFAM" id="SSF54909">
    <property type="entry name" value="Dimeric alpha+beta barrel"/>
    <property type="match status" value="1"/>
</dbReference>
<evidence type="ECO:0000313" key="17">
    <source>
        <dbReference type="Proteomes" id="UP000320791"/>
    </source>
</evidence>
<comment type="function">
    <text evidence="13">Involved in the recovery of exogenous heme iron. Extracts iron from heme while preserving the protoporphyrin ring intact.</text>
</comment>
<dbReference type="InterPro" id="IPR006313">
    <property type="entry name" value="EfeB/EfeN"/>
</dbReference>
<comment type="subcellular location">
    <subcellularLocation>
        <location evidence="1">Cell envelope</location>
    </subcellularLocation>
</comment>
<keyword evidence="8" id="KW-0456">Lyase</keyword>
<sequence>MSDGQDHTVSRRGFLTGAGLGALGAAGVAGGAAWLTSSETAAADTVDFDGPHQAGIVTDAQDRMHFVSFDVITNSRDELEQMLQRWTKIARRMCRGEQAEPNSAVPTNELAVPGDTGEALDLSAAHLTITVGFGPTLFDDRFNLASARPPELNKLPHFSGDVVEEGLSHGDICVQACADDPQVAVHAVRMLAKTGSGVVAVRWSQLGFGRTASTSRAQLTPRNLFGFKDGTNNLKSEDTNLIQQHVWVRDPGSWFDGGTYLITRRIRMLIENWDRQVLADQEATFGRTKGSGAPLGRTDEFDELPLDEYHGTEGPVIPDTAHSRLASPQENDGARMLRRGYNFIDGSDGFGHLNAGLFFIAFVSSPDSDFIPVQARLSKRDQMNEYVRYESSAIFACPPGVQGEDDWWGRQLFEETA</sequence>
<dbReference type="GO" id="GO:0030313">
    <property type="term" value="C:cell envelope"/>
    <property type="evidence" value="ECO:0007669"/>
    <property type="project" value="UniProtKB-SubCell"/>
</dbReference>
<evidence type="ECO:0000256" key="12">
    <source>
        <dbReference type="ARBA" id="ARBA00048856"/>
    </source>
</evidence>
<comment type="similarity">
    <text evidence="9 13">Belongs to the DyP-type peroxidase family.</text>
</comment>
<dbReference type="AlphaFoldDB" id="A0A5C5UDI3"/>
<organism evidence="16 17">
    <name type="scientific">Corynebacterium canis</name>
    <dbReference type="NCBI Taxonomy" id="679663"/>
    <lineage>
        <taxon>Bacteria</taxon>
        <taxon>Bacillati</taxon>
        <taxon>Actinomycetota</taxon>
        <taxon>Actinomycetes</taxon>
        <taxon>Mycobacteriales</taxon>
        <taxon>Corynebacteriaceae</taxon>
        <taxon>Corynebacterium</taxon>
    </lineage>
</organism>
<keyword evidence="7 13" id="KW-0408">Iron</keyword>
<protein>
    <recommendedName>
        <fullName evidence="10 13">Deferrochelatase</fullName>
        <ecNumber evidence="13">1.11.1.-</ecNumber>
    </recommendedName>
    <alternativeName>
        <fullName evidence="11 13">Peroxidase EfeB</fullName>
    </alternativeName>
</protein>
<dbReference type="OrthoDB" id="9781066at2"/>
<evidence type="ECO:0000256" key="6">
    <source>
        <dbReference type="ARBA" id="ARBA00023002"/>
    </source>
</evidence>
<dbReference type="PANTHER" id="PTHR30521:SF4">
    <property type="entry name" value="DEFERROCHELATASE"/>
    <property type="match status" value="1"/>
</dbReference>
<keyword evidence="2 13" id="KW-0575">Peroxidase</keyword>
<dbReference type="InterPro" id="IPR011008">
    <property type="entry name" value="Dimeric_a/b-barrel"/>
</dbReference>
<keyword evidence="17" id="KW-1185">Reference proteome</keyword>
<gene>
    <name evidence="16" type="primary">efeB</name>
    <name evidence="16" type="ORF">FRX94_09455</name>
</gene>
<evidence type="ECO:0000256" key="9">
    <source>
        <dbReference type="ARBA" id="ARBA00025737"/>
    </source>
</evidence>
<keyword evidence="6 13" id="KW-0560">Oxidoreductase</keyword>
<evidence type="ECO:0000256" key="4">
    <source>
        <dbReference type="ARBA" id="ARBA00022723"/>
    </source>
</evidence>
<keyword evidence="3 13" id="KW-0349">Heme</keyword>
<evidence type="ECO:0000256" key="10">
    <source>
        <dbReference type="ARBA" id="ARBA00033771"/>
    </source>
</evidence>
<comment type="cofactor">
    <cofactor evidence="13">
        <name>heme b</name>
        <dbReference type="ChEBI" id="CHEBI:60344"/>
    </cofactor>
    <text evidence="13">Binds 1 heme b (iron(II)-protoporphyrin IX) group non-covalently per subunit.</text>
</comment>
<dbReference type="NCBIfam" id="TIGR01413">
    <property type="entry name" value="Dyp_perox_fam"/>
    <property type="match status" value="1"/>
</dbReference>
<dbReference type="GO" id="GO:0004601">
    <property type="term" value="F:peroxidase activity"/>
    <property type="evidence" value="ECO:0007669"/>
    <property type="project" value="UniProtKB-KW"/>
</dbReference>
<keyword evidence="4 13" id="KW-0479">Metal-binding</keyword>
<accession>A0A5C5UDI3</accession>
<dbReference type="GO" id="GO:0046872">
    <property type="term" value="F:metal ion binding"/>
    <property type="evidence" value="ECO:0007669"/>
    <property type="project" value="UniProtKB-KW"/>
</dbReference>
<dbReference type="InterPro" id="IPR019546">
    <property type="entry name" value="TAT_signal_bac_arc"/>
</dbReference>
<dbReference type="InterPro" id="IPR006311">
    <property type="entry name" value="TAT_signal"/>
</dbReference>
<feature type="domain" description="Dyp-type peroxidase N-terminal" evidence="14">
    <location>
        <begin position="53"/>
        <end position="208"/>
    </location>
</feature>
<dbReference type="EMBL" id="VOHM01000021">
    <property type="protein sequence ID" value="TWT23989.1"/>
    <property type="molecule type" value="Genomic_DNA"/>
</dbReference>
<evidence type="ECO:0000256" key="5">
    <source>
        <dbReference type="ARBA" id="ARBA00022729"/>
    </source>
</evidence>
<evidence type="ECO:0000259" key="15">
    <source>
        <dbReference type="Pfam" id="PF20628"/>
    </source>
</evidence>
<dbReference type="NCBIfam" id="TIGR01412">
    <property type="entry name" value="tat_substr_1"/>
    <property type="match status" value="1"/>
</dbReference>
<dbReference type="GO" id="GO:0020037">
    <property type="term" value="F:heme binding"/>
    <property type="evidence" value="ECO:0007669"/>
    <property type="project" value="InterPro"/>
</dbReference>
<dbReference type="InterPro" id="IPR048328">
    <property type="entry name" value="Dyp_perox_C"/>
</dbReference>
<dbReference type="InterPro" id="IPR006314">
    <property type="entry name" value="Dyp_peroxidase"/>
</dbReference>
<evidence type="ECO:0000256" key="8">
    <source>
        <dbReference type="ARBA" id="ARBA00023239"/>
    </source>
</evidence>
<evidence type="ECO:0000256" key="11">
    <source>
        <dbReference type="ARBA" id="ARBA00033775"/>
    </source>
</evidence>
<dbReference type="GO" id="GO:0005829">
    <property type="term" value="C:cytosol"/>
    <property type="evidence" value="ECO:0007669"/>
    <property type="project" value="TreeGrafter"/>
</dbReference>
<evidence type="ECO:0000313" key="16">
    <source>
        <dbReference type="EMBL" id="TWT23989.1"/>
    </source>
</evidence>
<evidence type="ECO:0000259" key="14">
    <source>
        <dbReference type="Pfam" id="PF04261"/>
    </source>
</evidence>
<dbReference type="GO" id="GO:0033212">
    <property type="term" value="P:iron import into cell"/>
    <property type="evidence" value="ECO:0007669"/>
    <property type="project" value="InterPro"/>
</dbReference>
<dbReference type="RefSeq" id="WP_146324942.1">
    <property type="nucleotide sequence ID" value="NZ_BAABLR010000003.1"/>
</dbReference>
<name>A0A5C5UDI3_9CORY</name>
<comment type="caution">
    <text evidence="16">The sequence shown here is derived from an EMBL/GenBank/DDBJ whole genome shotgun (WGS) entry which is preliminary data.</text>
</comment>
<dbReference type="Pfam" id="PF04261">
    <property type="entry name" value="Dyp_perox_N"/>
    <property type="match status" value="1"/>
</dbReference>
<evidence type="ECO:0000256" key="13">
    <source>
        <dbReference type="RuleBase" id="RU365017"/>
    </source>
</evidence>
<evidence type="ECO:0000256" key="7">
    <source>
        <dbReference type="ARBA" id="ARBA00023004"/>
    </source>
</evidence>
<dbReference type="Proteomes" id="UP000320791">
    <property type="component" value="Unassembled WGS sequence"/>
</dbReference>
<keyword evidence="5" id="KW-0732">Signal</keyword>
<dbReference type="GO" id="GO:0004325">
    <property type="term" value="F:ferrochelatase activity"/>
    <property type="evidence" value="ECO:0007669"/>
    <property type="project" value="UniProtKB-EC"/>
</dbReference>
<dbReference type="NCBIfam" id="TIGR01409">
    <property type="entry name" value="TAT_signal_seq"/>
    <property type="match status" value="1"/>
</dbReference>
<dbReference type="Pfam" id="PF20628">
    <property type="entry name" value="Dyp_perox_C"/>
    <property type="match status" value="1"/>
</dbReference>
<dbReference type="PROSITE" id="PS51318">
    <property type="entry name" value="TAT"/>
    <property type="match status" value="1"/>
</dbReference>
<dbReference type="PANTHER" id="PTHR30521">
    <property type="entry name" value="DEFERROCHELATASE/PEROXIDASE"/>
    <property type="match status" value="1"/>
</dbReference>
<feature type="domain" description="Dyp-type peroxidase C-terminal" evidence="15">
    <location>
        <begin position="220"/>
        <end position="401"/>
    </location>
</feature>
<evidence type="ECO:0000256" key="3">
    <source>
        <dbReference type="ARBA" id="ARBA00022617"/>
    </source>
</evidence>
<reference evidence="16 17" key="1">
    <citation type="submission" date="2019-08" db="EMBL/GenBank/DDBJ databases">
        <authorList>
            <person name="Lei W."/>
        </authorList>
    </citation>
    <scope>NUCLEOTIDE SEQUENCE [LARGE SCALE GENOMIC DNA]</scope>
    <source>
        <strain evidence="16 17">CCUG 58627</strain>
    </source>
</reference>
<dbReference type="EC" id="1.11.1.-" evidence="13"/>
<dbReference type="InterPro" id="IPR048327">
    <property type="entry name" value="Dyp_perox_N"/>
</dbReference>
<evidence type="ECO:0000256" key="1">
    <source>
        <dbReference type="ARBA" id="ARBA00004196"/>
    </source>
</evidence>